<dbReference type="AlphaFoldDB" id="U6L3Z4"/>
<keyword evidence="2" id="KW-1185">Reference proteome</keyword>
<evidence type="ECO:0000313" key="1">
    <source>
        <dbReference type="EMBL" id="CDJ43908.1"/>
    </source>
</evidence>
<dbReference type="RefSeq" id="XP_013234657.1">
    <property type="nucleotide sequence ID" value="XM_013379203.1"/>
</dbReference>
<reference evidence="1" key="2">
    <citation type="submission" date="2013-10" db="EMBL/GenBank/DDBJ databases">
        <authorList>
            <person name="Aslett M."/>
        </authorList>
    </citation>
    <scope>NUCLEOTIDE SEQUENCE [LARGE SCALE GENOMIC DNA]</scope>
    <source>
        <strain evidence="1">Houghton</strain>
    </source>
</reference>
<dbReference type="Proteomes" id="UP000030747">
    <property type="component" value="Unassembled WGS sequence"/>
</dbReference>
<protein>
    <submittedName>
        <fullName evidence="1">Uncharacterized protein</fullName>
    </submittedName>
</protein>
<dbReference type="GeneID" id="25252400"/>
<gene>
    <name evidence="1" type="ORF">ETH_00016230</name>
</gene>
<name>U6L3Z4_EIMTE</name>
<reference evidence="1" key="1">
    <citation type="submission" date="2013-10" db="EMBL/GenBank/DDBJ databases">
        <title>Genomic analysis of the causative agents of coccidiosis in chickens.</title>
        <authorList>
            <person name="Reid A.J."/>
            <person name="Blake D."/>
            <person name="Billington K."/>
            <person name="Browne H."/>
            <person name="Dunn M."/>
            <person name="Hung S."/>
            <person name="Kawahara F."/>
            <person name="Miranda-Saavedra D."/>
            <person name="Mourier T."/>
            <person name="Nagra H."/>
            <person name="Otto T.D."/>
            <person name="Rawlings N."/>
            <person name="Sanchez A."/>
            <person name="Sanders M."/>
            <person name="Subramaniam C."/>
            <person name="Tay Y."/>
            <person name="Dear P."/>
            <person name="Doerig C."/>
            <person name="Gruber A."/>
            <person name="Parkinson J."/>
            <person name="Shirley M."/>
            <person name="Wan K.L."/>
            <person name="Berriman M."/>
            <person name="Tomley F."/>
            <person name="Pain A."/>
        </authorList>
    </citation>
    <scope>NUCLEOTIDE SEQUENCE [LARGE SCALE GENOMIC DNA]</scope>
    <source>
        <strain evidence="1">Houghton</strain>
    </source>
</reference>
<evidence type="ECO:0000313" key="2">
    <source>
        <dbReference type="Proteomes" id="UP000030747"/>
    </source>
</evidence>
<sequence length="69" mass="7375">MRRGASYGLLERHVQHSPVPSLKPPAAVSPEVLQQQRAVGMPSCAAAKQPGANVVERCSSSSKLCFLCR</sequence>
<dbReference type="OrthoDB" id="10507101at2759"/>
<dbReference type="VEuPathDB" id="ToxoDB:ETH_00016230"/>
<accession>U6L3Z4</accession>
<proteinExistence type="predicted"/>
<organism evidence="1 2">
    <name type="scientific">Eimeria tenella</name>
    <name type="common">Coccidian parasite</name>
    <dbReference type="NCBI Taxonomy" id="5802"/>
    <lineage>
        <taxon>Eukaryota</taxon>
        <taxon>Sar</taxon>
        <taxon>Alveolata</taxon>
        <taxon>Apicomplexa</taxon>
        <taxon>Conoidasida</taxon>
        <taxon>Coccidia</taxon>
        <taxon>Eucoccidiorida</taxon>
        <taxon>Eimeriorina</taxon>
        <taxon>Eimeriidae</taxon>
        <taxon>Eimeria</taxon>
    </lineage>
</organism>
<dbReference type="EMBL" id="HG676342">
    <property type="protein sequence ID" value="CDJ43908.1"/>
    <property type="molecule type" value="Genomic_DNA"/>
</dbReference>